<dbReference type="EMBL" id="SNSA01000005">
    <property type="protein sequence ID" value="TEU27112.1"/>
    <property type="molecule type" value="Genomic_DNA"/>
</dbReference>
<gene>
    <name evidence="1" type="ORF">E2R16_11645</name>
</gene>
<sequence length="813" mass="95559">MSPKEPIDFAQEIAKINVKDINEAKTRQIYIDSIFYDIFQWPKSNLPVEDHTNSGFIDYKFINSSGRSVLILEAKRTGNYFELPNTYNDRANSFFCSVKVLLTESNIKDAIEQVRRYCFDEGCQLAGITNGHQWIFFKAFENGKKWIDLKAFVIKNNNYFEQSFIEANNLFNFHNLCAGNLINILGDTDWNNRELFNPSEKITVYDQKVESNRYSTHIRKFINKYFGVIDPNEQEFMNECYVHERNFGKTVSNFQAIIKDTVTPFFKDHGVKDIKEYEEFSTLTQDIKNKISKKLYSDVIILFGGKGAGKSTFLKKMVFHNPPDFFENNAKFIFVDLLDREENKEKIEEYIYQSIIEGLDEWDILNSDRDILLDFFKNEYELAKKQDLFGLDNTSETYNLKLNNLVMGWKNDKKKVISKLVHRWNSRNKGCIFILDNTDQFSNEIQDYCFQIAHTISTDLKCLVIISMREERYYSSRLHGTLDAYQNYGFHIASPVTSMVFKRRIQYVLSKLNSPKFCKSEFRNDTSDEIIKNLQVFFYILKTEFSRDDGHLNDFLNSCAHGNTRIALDLFRGFVNSGYTNIDEMVNAGRWTIQIHQVVKPLMIPDRIFYNEELSIVPNIYKVRDLKNGSHFTGVRILENLKSASIDGYTSIGVLKEYFSTHFNMLPDFEENIDNFLKSGLVESNNRIDYYCDKVDSIKLTSYGYYVLTNLSVYVTYLELVSIDCGLFDQKYANELSELSRIEFNLIRSHKRDQRIERVETRLKKVEFFIKYLLEQQKIENERFSITMNFADKLYESFIQQSEKVLNSARKQR</sequence>
<organism evidence="1 2">
    <name type="scientific">Acinetobacter seifertii</name>
    <dbReference type="NCBI Taxonomy" id="1530123"/>
    <lineage>
        <taxon>Bacteria</taxon>
        <taxon>Pseudomonadati</taxon>
        <taxon>Pseudomonadota</taxon>
        <taxon>Gammaproteobacteria</taxon>
        <taxon>Moraxellales</taxon>
        <taxon>Moraxellaceae</taxon>
        <taxon>Acinetobacter</taxon>
        <taxon>Acinetobacter calcoaceticus/baumannii complex</taxon>
    </lineage>
</organism>
<protein>
    <submittedName>
        <fullName evidence="1">Uncharacterized protein</fullName>
    </submittedName>
</protein>
<comment type="caution">
    <text evidence="1">The sequence shown here is derived from an EMBL/GenBank/DDBJ whole genome shotgun (WGS) entry which is preliminary data.</text>
</comment>
<evidence type="ECO:0000313" key="2">
    <source>
        <dbReference type="Proteomes" id="UP000297445"/>
    </source>
</evidence>
<name>A0A5E9PEU7_9GAMM</name>
<dbReference type="AlphaFoldDB" id="A0A5E9PEU7"/>
<dbReference type="SUPFAM" id="SSF52540">
    <property type="entry name" value="P-loop containing nucleoside triphosphate hydrolases"/>
    <property type="match status" value="1"/>
</dbReference>
<accession>A0A5E9PEU7</accession>
<reference evidence="1 2" key="1">
    <citation type="submission" date="2019-03" db="EMBL/GenBank/DDBJ databases">
        <title>Draft genome sequence of an environmental Acinetobacter seifertii from Brazil.</title>
        <authorList>
            <person name="Furlan J.P.R."/>
            <person name="Stehling E.G."/>
        </authorList>
    </citation>
    <scope>NUCLEOTIDE SEQUENCE [LARGE SCALE GENOMIC DNA]</scope>
    <source>
        <strain evidence="1 2">SAb133</strain>
    </source>
</reference>
<dbReference type="Gene3D" id="3.40.50.300">
    <property type="entry name" value="P-loop containing nucleotide triphosphate hydrolases"/>
    <property type="match status" value="1"/>
</dbReference>
<dbReference type="RefSeq" id="WP_134262871.1">
    <property type="nucleotide sequence ID" value="NZ_SNSA01000005.1"/>
</dbReference>
<dbReference type="InterPro" id="IPR027417">
    <property type="entry name" value="P-loop_NTPase"/>
</dbReference>
<dbReference type="Proteomes" id="UP000297445">
    <property type="component" value="Unassembled WGS sequence"/>
</dbReference>
<evidence type="ECO:0000313" key="1">
    <source>
        <dbReference type="EMBL" id="TEU27112.1"/>
    </source>
</evidence>
<proteinExistence type="predicted"/>